<gene>
    <name evidence="6" type="ORF">E9934_04845</name>
</gene>
<dbReference type="InterPro" id="IPR027417">
    <property type="entry name" value="P-loop_NTPase"/>
</dbReference>
<dbReference type="Proteomes" id="UP000307087">
    <property type="component" value="Unassembled WGS sequence"/>
</dbReference>
<evidence type="ECO:0000256" key="4">
    <source>
        <dbReference type="ARBA" id="ARBA00022840"/>
    </source>
</evidence>
<accession>A0A4S8NMH4</accession>
<proteinExistence type="inferred from homology"/>
<evidence type="ECO:0000256" key="2">
    <source>
        <dbReference type="ARBA" id="ARBA00022448"/>
    </source>
</evidence>
<protein>
    <submittedName>
        <fullName evidence="6">ATP-binding cassette domain-containing protein</fullName>
    </submittedName>
</protein>
<keyword evidence="3" id="KW-0547">Nucleotide-binding</keyword>
<dbReference type="PROSITE" id="PS50893">
    <property type="entry name" value="ABC_TRANSPORTER_2"/>
    <property type="match status" value="1"/>
</dbReference>
<keyword evidence="2" id="KW-0813">Transport</keyword>
<dbReference type="Gene3D" id="3.40.50.300">
    <property type="entry name" value="P-loop containing nucleotide triphosphate hydrolases"/>
    <property type="match status" value="1"/>
</dbReference>
<evidence type="ECO:0000259" key="5">
    <source>
        <dbReference type="PROSITE" id="PS50893"/>
    </source>
</evidence>
<dbReference type="PROSITE" id="PS00211">
    <property type="entry name" value="ABC_TRANSPORTER_1"/>
    <property type="match status" value="1"/>
</dbReference>
<dbReference type="InterPro" id="IPR017871">
    <property type="entry name" value="ABC_transporter-like_CS"/>
</dbReference>
<dbReference type="OrthoDB" id="9804819at2"/>
<dbReference type="PANTHER" id="PTHR43335:SF4">
    <property type="entry name" value="ABC TRANSPORTER, ATP-BINDING PROTEIN"/>
    <property type="match status" value="1"/>
</dbReference>
<dbReference type="SUPFAM" id="SSF52540">
    <property type="entry name" value="P-loop containing nucleoside triphosphate hydrolases"/>
    <property type="match status" value="1"/>
</dbReference>
<evidence type="ECO:0000313" key="6">
    <source>
        <dbReference type="EMBL" id="THV17795.1"/>
    </source>
</evidence>
<dbReference type="Pfam" id="PF00005">
    <property type="entry name" value="ABC_tran"/>
    <property type="match status" value="1"/>
</dbReference>
<keyword evidence="4 6" id="KW-0067">ATP-binding</keyword>
<dbReference type="GO" id="GO:0005524">
    <property type="term" value="F:ATP binding"/>
    <property type="evidence" value="ECO:0007669"/>
    <property type="project" value="UniProtKB-KW"/>
</dbReference>
<sequence length="299" mass="31197">MITIDALTKRYGGYTAVDHVTFTARSGRVTGFLGPNGAGKSTTMRAMVGLTDPTSGTATVLGRRFADLPNPGREVGVLLDASAQHAGRTGREILTLATRIVGVPRTRVDELLDMVSLTDEEAGRRVRNYSLGMRQRLGIATALVGAPEVLILDEPANGLDPAGIRWMRDLLRRFADDGGTVLLSSHLLHEIEVIADDLVVIGNGTIVAQGTKDELLATAGTLVRAEDPAALRAALSAAGLTIHASGSDAVRAEADLATVGRVAFGAGVAVTELRAADGAGLEEIFLELTAQTQREGVAA</sequence>
<feature type="domain" description="ABC transporter" evidence="5">
    <location>
        <begin position="2"/>
        <end position="228"/>
    </location>
</feature>
<dbReference type="InterPro" id="IPR003439">
    <property type="entry name" value="ABC_transporter-like_ATP-bd"/>
</dbReference>
<name>A0A4S8NMH4_9ACTN</name>
<evidence type="ECO:0000256" key="1">
    <source>
        <dbReference type="ARBA" id="ARBA00005417"/>
    </source>
</evidence>
<evidence type="ECO:0000313" key="7">
    <source>
        <dbReference type="Proteomes" id="UP000307087"/>
    </source>
</evidence>
<organism evidence="6 7">
    <name type="scientific">Nocardioides caeni</name>
    <dbReference type="NCBI Taxonomy" id="574700"/>
    <lineage>
        <taxon>Bacteria</taxon>
        <taxon>Bacillati</taxon>
        <taxon>Actinomycetota</taxon>
        <taxon>Actinomycetes</taxon>
        <taxon>Propionibacteriales</taxon>
        <taxon>Nocardioidaceae</taxon>
        <taxon>Nocardioides</taxon>
    </lineage>
</organism>
<dbReference type="PANTHER" id="PTHR43335">
    <property type="entry name" value="ABC TRANSPORTER, ATP-BINDING PROTEIN"/>
    <property type="match status" value="1"/>
</dbReference>
<dbReference type="RefSeq" id="WP_136561730.1">
    <property type="nucleotide sequence ID" value="NZ_BAABLS010000001.1"/>
</dbReference>
<dbReference type="EMBL" id="STGW01000002">
    <property type="protein sequence ID" value="THV17795.1"/>
    <property type="molecule type" value="Genomic_DNA"/>
</dbReference>
<comment type="caution">
    <text evidence="6">The sequence shown here is derived from an EMBL/GenBank/DDBJ whole genome shotgun (WGS) entry which is preliminary data.</text>
</comment>
<reference evidence="6 7" key="1">
    <citation type="journal article" date="2009" name="Int. J. Syst. Evol. Microbiol.">
        <title>Nocardioides caeni sp. nov., isolated from wastewater.</title>
        <authorList>
            <person name="Yoon J.H."/>
            <person name="Kang S.J."/>
            <person name="Park S."/>
            <person name="Kim W."/>
            <person name="Oh T.K."/>
        </authorList>
    </citation>
    <scope>NUCLEOTIDE SEQUENCE [LARGE SCALE GENOMIC DNA]</scope>
    <source>
        <strain evidence="6 7">DSM 23134</strain>
    </source>
</reference>
<comment type="similarity">
    <text evidence="1">Belongs to the ABC transporter superfamily.</text>
</comment>
<evidence type="ECO:0000256" key="3">
    <source>
        <dbReference type="ARBA" id="ARBA00022741"/>
    </source>
</evidence>
<dbReference type="GO" id="GO:0016887">
    <property type="term" value="F:ATP hydrolysis activity"/>
    <property type="evidence" value="ECO:0007669"/>
    <property type="project" value="InterPro"/>
</dbReference>
<dbReference type="SMART" id="SM00382">
    <property type="entry name" value="AAA"/>
    <property type="match status" value="1"/>
</dbReference>
<dbReference type="InterPro" id="IPR003593">
    <property type="entry name" value="AAA+_ATPase"/>
</dbReference>
<keyword evidence="7" id="KW-1185">Reference proteome</keyword>
<dbReference type="AlphaFoldDB" id="A0A4S8NMH4"/>